<evidence type="ECO:0008006" key="4">
    <source>
        <dbReference type="Google" id="ProtNLM"/>
    </source>
</evidence>
<gene>
    <name evidence="2" type="ordered locus">SpiBuddy_1867</name>
</gene>
<keyword evidence="3" id="KW-1185">Reference proteome</keyword>
<organism evidence="2 3">
    <name type="scientific">Sphaerochaeta globosa (strain ATCC BAA-1886 / DSM 22777 / Buddy)</name>
    <name type="common">Spirochaeta sp. (strain Buddy)</name>
    <dbReference type="NCBI Taxonomy" id="158189"/>
    <lineage>
        <taxon>Bacteria</taxon>
        <taxon>Pseudomonadati</taxon>
        <taxon>Spirochaetota</taxon>
        <taxon>Spirochaetia</taxon>
        <taxon>Spirochaetales</taxon>
        <taxon>Sphaerochaetaceae</taxon>
        <taxon>Sphaerochaeta</taxon>
    </lineage>
</organism>
<proteinExistence type="predicted"/>
<dbReference type="KEGG" id="sbu:SpiBuddy_1867"/>
<dbReference type="EMBL" id="CP002541">
    <property type="protein sequence ID" value="ADY13691.1"/>
    <property type="molecule type" value="Genomic_DNA"/>
</dbReference>
<evidence type="ECO:0000313" key="3">
    <source>
        <dbReference type="Proteomes" id="UP000008466"/>
    </source>
</evidence>
<dbReference type="eggNOG" id="COG1196">
    <property type="taxonomic scope" value="Bacteria"/>
</dbReference>
<evidence type="ECO:0000256" key="1">
    <source>
        <dbReference type="SAM" id="Coils"/>
    </source>
</evidence>
<dbReference type="Proteomes" id="UP000008466">
    <property type="component" value="Chromosome"/>
</dbReference>
<protein>
    <recommendedName>
        <fullName evidence="4">Large polyvalent protein associated domain-containing protein</fullName>
    </recommendedName>
</protein>
<reference evidence="3" key="1">
    <citation type="submission" date="2011-02" db="EMBL/GenBank/DDBJ databases">
        <title>Complete sequence of Spirochaeta sp. Buddy.</title>
        <authorList>
            <person name="Lucas S."/>
            <person name="Copeland A."/>
            <person name="Lapidus A."/>
            <person name="Cheng J.-F."/>
            <person name="Goodwin L."/>
            <person name="Pitluck S."/>
            <person name="Zeytun A."/>
            <person name="Detter J.C."/>
            <person name="Han C."/>
            <person name="Tapia R."/>
            <person name="Land M."/>
            <person name="Hauser L."/>
            <person name="Kyrpides N."/>
            <person name="Ivanova N."/>
            <person name="Mikhailova N."/>
            <person name="Pagani I."/>
            <person name="Ritalahti K.M."/>
            <person name="Loeffler F.E."/>
            <person name="Woyke T."/>
        </authorList>
    </citation>
    <scope>NUCLEOTIDE SEQUENCE [LARGE SCALE GENOMIC DNA]</scope>
    <source>
        <strain evidence="3">ATCC BAA-1886 / DSM 22777 / Buddy</strain>
    </source>
</reference>
<dbReference type="RefSeq" id="WP_013607540.1">
    <property type="nucleotide sequence ID" value="NC_015152.1"/>
</dbReference>
<name>F0RWR0_SPHGB</name>
<accession>F0RWR0</accession>
<evidence type="ECO:0000313" key="2">
    <source>
        <dbReference type="EMBL" id="ADY13691.1"/>
    </source>
</evidence>
<sequence>MNNFKVSYDAKKWEEIENSVHKVYSSHPDPRSAEAAYSISNAISDAFPVISRDEAMRNSQQIIENFTGYKLDTQGAWTEFVNTAKAQASDLAVSMKFSNAMLAAKTQGLDSNSYKQKIVQAMEELDSEELVYRNDFKDMSIFTDLLTETGRLVPSMLPTIGIYAAGGALSTVTGGASMIAAKGAGSVYSGMMEAGSVAKELFKIKDSNGNKLGDDYILSAWTLAMAGVGGLNLVTDGFEKVTAGIASNVAKKIFGKQSLKDLVKSGTVAKWGKDIAVNYLGKGIVGEAAEEAIEELIGMVASNYVIKNSNETEGTLFEGHSKDDIIKTMAQTALSTAKGMVLTGLPGSVVSTVQEYNASDTKLKRNANEYTGRSEASVVIPIDKIKASSDVSYDNKMKSSDSPVQVIRVGETYKPLDAANAAIIASLKKNGARALNVEMVDSSSEFNKYSIASARNFGSNYGKEVKDGVVLFDDQASMQKTASEYAMDNHSVYGYHEEDGQIILDRKQDDIKHSLIFRTKEYHESVKQNDPVIDAGIDPIQEPVTDEDVEPVKETQLELDEQAAAIEEQEQQFAKPEVVQKPEEVFKKSYTNLQKTLNRKGATDTEQRFINDKLIPQIHDVMRKQFSDLSEEQVYETVLPSAYFAFVTSKVAGMTTDEFFSKHFTPEAFVALTAKQEKDFLKSQTGLKSIEIQTGNAANEASLFGLTIPKKGKYTIGIGKSYSPLTVVHEIGHVMVKVIKDTEAFKPFLEIYKDQLSQDGGKIGVHFQETFAKDLEQYFIDGKVRDSSLKTMFKKIGDGIRELLHLLNPMLDNETRKAFDKLFDFKLEAAAKAETSTSKAPQLEFDLFGDPEKILASISKTITLENVKQMLANNEYPSDSDLQQHAGDPDVDWEIQFRRIMTQDIDVFHAFEKALDKATDKLGDDAELTPEKVLEVLEADNGDRYQTMLGEVRDPERFVKRLMWQSKYLNPASADYKFKRDISNFDKLKTIVSAIMKGRDAGSFNSYGMGPLSLFMDGVRDESKMSGYKIRNAKTELLSDVRKYRRFYYTALGYTQQLSYEDTVEGTVLDDGNDVEAFGNEEIKKLLESDDTDPVLKELIRKNLATGDVLQTLVDETSKQIEQLEMEVMDAEALAESSVDELTEKTEQLEQTEKQLKHTDKMYKKLQKTNTKNYEHMRVQKRMNQLKAKRLQYIRAKQQIDNHSRAINKIINSKSNNNDARIMEALKVSMQALMESTGQDLTSFFADRHIGIDQIPDQLKAYFTINNTGVFANKLYKDIDLSTVANLHNAALDVRREARAEKALRDMELKREVFKFAQGYAMSARGASWNDVKTENNYHNYMTKEKLDGKVQNAKNKYQAYFETKFITMSRIINKIDPEGKTLKPFIFGGYDKNNVFHRGIEGVLDDEKREEFKRFQAMRQTMEKYGITEKALLKKRVDVTGRSLTLEEAMGVYIYAQQSDALEKLTSPNGNKLIIKRDIQGNMITNEIKLVVDSLSKDEKAFADWMKDEMGSRWKEISDIYYEVNNKTLGYIANYFPLVRTGDRMAFDDLMQDGFLRMQDTPDDSNTRERTGGDYELQLNAFSIWNKMVAKQEHYIAGAEFFNKANKLMNKNGGDLYNLIAINNGKEYATALQDFLNRVANKRYIYDDADSMINKVRSNLVVARLGYNMLTVLKQTPALGLFAQQFGVGRLFEAIAHMTTDYKGTCNFIYEMSPQMRNHGISIDFSSLAQLEAKSKFGRTVKKVGEVGMTPIQFVDGFIKNTLWYGAYQNNIEKGMSDIDGQAAMEATRWINDTQPGGTTKDSAAIYDTNSTIVKFLLMFTNQLNKNLNIVYDIPYAIKHKMYEKAFRNTLGLGLSLAGIVALEGGLDDGDDDDEDRWNDILRNVSAQFVSMLPVVGPNLSDIMQNSYYSDSGMPLVSELNSLISAIESGKKKRIIDRSVNMGLGGAEFVGLPSGQTKKIWDAFTEDGKVNLWYLLGRDFVD</sequence>
<dbReference type="STRING" id="158189.SpiBuddy_1867"/>
<dbReference type="OrthoDB" id="7483387at2"/>
<feature type="coiled-coil region" evidence="1">
    <location>
        <begin position="1107"/>
        <end position="1169"/>
    </location>
</feature>
<dbReference type="HOGENOM" id="CLU_234229_0_0_12"/>
<keyword evidence="1" id="KW-0175">Coiled coil</keyword>